<dbReference type="FunFam" id="3.90.640.90:FF:000002">
    <property type="entry name" value="BTG anti-proliferation factor 4"/>
    <property type="match status" value="1"/>
</dbReference>
<sequence length="125" mass="14510">MRDEISAAVLFLARLIEKSENFNQEQLKDFKDRLSELLLERFENHWFPEKPDKGQGYRCIRVNGVNRRDPTLEKAANACGIKYEDMKLPFELTIWVDPNEVCCSADSLSQSEERLLPISAIIYNS</sequence>
<dbReference type="InterPro" id="IPR033332">
    <property type="entry name" value="BTG"/>
</dbReference>
<dbReference type="InterPro" id="IPR036054">
    <property type="entry name" value="BTG-like_sf"/>
</dbReference>
<dbReference type="SUPFAM" id="SSF160696">
    <property type="entry name" value="BTG domain-like"/>
    <property type="match status" value="1"/>
</dbReference>
<dbReference type="Gene3D" id="3.90.640.90">
    <property type="entry name" value="Anti-proliferative protein, N-terminal domain"/>
    <property type="match status" value="1"/>
</dbReference>
<protein>
    <submittedName>
        <fullName evidence="3">Anti_prolifrtn domain-containing protein</fullName>
    </submittedName>
</protein>
<dbReference type="InterPro" id="IPR002087">
    <property type="entry name" value="Anti_prolifrtn"/>
</dbReference>
<evidence type="ECO:0000313" key="4">
    <source>
        <dbReference type="Proteomes" id="UP000015103"/>
    </source>
</evidence>
<keyword evidence="4" id="KW-1185">Reference proteome</keyword>
<dbReference type="EMBL" id="ACPB03004692">
    <property type="status" value="NOT_ANNOTATED_CDS"/>
    <property type="molecule type" value="Genomic_DNA"/>
</dbReference>
<evidence type="ECO:0000256" key="1">
    <source>
        <dbReference type="ARBA" id="ARBA00007989"/>
    </source>
</evidence>
<dbReference type="PANTHER" id="PTHR22978">
    <property type="entry name" value="B-CELL TRANSLOCATION GENE"/>
    <property type="match status" value="1"/>
</dbReference>
<accession>T1I823</accession>
<dbReference type="GO" id="GO:0005737">
    <property type="term" value="C:cytoplasm"/>
    <property type="evidence" value="ECO:0007669"/>
    <property type="project" value="TreeGrafter"/>
</dbReference>
<proteinExistence type="inferred from homology"/>
<dbReference type="HOGENOM" id="CLU_079660_4_2_1"/>
<evidence type="ECO:0000259" key="2">
    <source>
        <dbReference type="SMART" id="SM00099"/>
    </source>
</evidence>
<dbReference type="InParanoid" id="T1I823"/>
<dbReference type="EnsemblMetazoa" id="RPRC012445-RA">
    <property type="protein sequence ID" value="RPRC012445-PA"/>
    <property type="gene ID" value="RPRC012445"/>
</dbReference>
<dbReference type="eggNOG" id="KOG4006">
    <property type="taxonomic scope" value="Eukaryota"/>
</dbReference>
<comment type="similarity">
    <text evidence="1">Belongs to the BTG family.</text>
</comment>
<dbReference type="OMA" id="XISELIF"/>
<dbReference type="Pfam" id="PF07742">
    <property type="entry name" value="BTG"/>
    <property type="match status" value="1"/>
</dbReference>
<dbReference type="SMART" id="SM00099">
    <property type="entry name" value="btg1"/>
    <property type="match status" value="1"/>
</dbReference>
<dbReference type="VEuPathDB" id="VectorBase:RPRC012445"/>
<organism evidence="3 4">
    <name type="scientific">Rhodnius prolixus</name>
    <name type="common">Triatomid bug</name>
    <dbReference type="NCBI Taxonomy" id="13249"/>
    <lineage>
        <taxon>Eukaryota</taxon>
        <taxon>Metazoa</taxon>
        <taxon>Ecdysozoa</taxon>
        <taxon>Arthropoda</taxon>
        <taxon>Hexapoda</taxon>
        <taxon>Insecta</taxon>
        <taxon>Pterygota</taxon>
        <taxon>Neoptera</taxon>
        <taxon>Paraneoptera</taxon>
        <taxon>Hemiptera</taxon>
        <taxon>Heteroptera</taxon>
        <taxon>Panheteroptera</taxon>
        <taxon>Cimicomorpha</taxon>
        <taxon>Reduviidae</taxon>
        <taxon>Triatominae</taxon>
        <taxon>Rhodnius</taxon>
    </lineage>
</organism>
<dbReference type="PRINTS" id="PR00310">
    <property type="entry name" value="ANTIPRLFBTG1"/>
</dbReference>
<dbReference type="AlphaFoldDB" id="T1I823"/>
<evidence type="ECO:0000313" key="3">
    <source>
        <dbReference type="EnsemblMetazoa" id="RPRC012445-PA"/>
    </source>
</evidence>
<feature type="domain" description="Anti-proliferative protein" evidence="2">
    <location>
        <begin position="1"/>
        <end position="106"/>
    </location>
</feature>
<dbReference type="STRING" id="13249.T1I823"/>
<dbReference type="GO" id="GO:0005634">
    <property type="term" value="C:nucleus"/>
    <property type="evidence" value="ECO:0007669"/>
    <property type="project" value="TreeGrafter"/>
</dbReference>
<dbReference type="Proteomes" id="UP000015103">
    <property type="component" value="Unassembled WGS sequence"/>
</dbReference>
<reference evidence="3" key="1">
    <citation type="submission" date="2015-05" db="UniProtKB">
        <authorList>
            <consortium name="EnsemblMetazoa"/>
        </authorList>
    </citation>
    <scope>IDENTIFICATION</scope>
</reference>
<dbReference type="PANTHER" id="PTHR22978:SF44">
    <property type="entry name" value="PROTEIN BTG3-LIKE PROTEIN"/>
    <property type="match status" value="1"/>
</dbReference>
<name>T1I823_RHOPR</name>